<dbReference type="FunFam" id="3.30.930.10:FF:000011">
    <property type="entry name" value="Alanine--tRNA ligase, cytoplasmic"/>
    <property type="match status" value="1"/>
</dbReference>
<dbReference type="InterPro" id="IPR002794">
    <property type="entry name" value="DUF92_TMEM19"/>
</dbReference>
<keyword evidence="16 21" id="KW-0472">Membrane</keyword>
<keyword evidence="9" id="KW-0479">Metal-binding</keyword>
<evidence type="ECO:0000256" key="6">
    <source>
        <dbReference type="ARBA" id="ARBA00022555"/>
    </source>
</evidence>
<evidence type="ECO:0000256" key="17">
    <source>
        <dbReference type="ARBA" id="ARBA00023146"/>
    </source>
</evidence>
<evidence type="ECO:0000256" key="13">
    <source>
        <dbReference type="ARBA" id="ARBA00022884"/>
    </source>
</evidence>
<dbReference type="PANTHER" id="PTHR11777:SF9">
    <property type="entry name" value="ALANINE--TRNA LIGASE, CYTOPLASMIC"/>
    <property type="match status" value="1"/>
</dbReference>
<evidence type="ECO:0000256" key="20">
    <source>
        <dbReference type="SAM" id="Coils"/>
    </source>
</evidence>
<evidence type="ECO:0000256" key="16">
    <source>
        <dbReference type="ARBA" id="ARBA00023136"/>
    </source>
</evidence>
<dbReference type="AlphaFoldDB" id="A0A9Q0RS06"/>
<keyword evidence="13" id="KW-0694">RNA-binding</keyword>
<sequence>MLKHILRQTRSGNPLIRILNSCYLSSHAPTNTIHNHKPQRFHRSKLSSSEVRSSFIDFFVNQHDHQFYRSSSVKPSTNDQSLLFVNAGMNQFKPIFLGQIDDRPEFEHFKQLKRAVNSQKCIRVGGKHCDLENVGSDFTHHTFFEMLGNWSFNDYFKKEACQMAWTLLTQVYRIDPSRLFVTIFGGDERLGLKTDLESYETWRSIGVPSDRIIPLGIKDNFWEMGETGPCGICTEIHYELNHIDPKVMDYHARLLENSFEIWNIVFIQYFRDESRSLKRLEKNFVDTGMGLERILSLVQGVPNNYATDLFTPYFDKISKICKWPEYSHHLEDPKDIAYRILADHSRMICVAIADQVKPDDRGAGYLLRRVLRRAIDAIRTIAEMHRSLPTGIDEVKLLTSLAESTIESLGNAFPELEENVSLIFQIIEEEVRLYTTALTRNVQLMKLSDSLQIKLSENDPQLNRDSINQKLEHIKLKIQQFTETNLSQTNNRVNQHELELIRREYAQLYQLSTMDKSLSTRFGLTSKNIENNFELVENELTETETNLDKVLQDIIEQFEVEARKKLLDCDTFSILSISNDCITGRRPLDFFLLKIATDLFGTERPFTIVLRQSEEDALLLQLNVPNHSMQTILEAQAWFDLATRSMEEGTELQVFPIKNKRPKRVVRFRVKLAEDDDVSNIDDIGQNLYKCLLYAYRRKSVDLSGAISGFVIAFTMLISNYTVFVALLVCYVATNRATRYGSEIKNRFEANFKVGGQRNWLQIISNLGVANLCILIKLLKYGIGEFEIDFQHRFFESMYLVASLGAISCATGDSMSSEIGPVLADGIDPMLITTMKPVPRGTNGGVTIIGVIAAGFGGLVIGFFSWISQLTVPASNLNNNYHSPQWPILLFCLYGGLIGSLVDSILGATCQYTGYDHLRHRIVETKEELNTYVEHITGRPWLTNDDVNITSILLIAVLTPLLASHLWPSGQMLSNVTIMPHQKLFSDSFRRLSQVLYSKRFLSWTNTATGTIFFGIGDFCVQKLVEQRPIAEIDPKRIAISCIAGTYMGFVGHHWYRFLDHRFAGTSMKAIRNKLAAELAVGPPFAASMFLLVGTLERKSMQTIWHDTKDSFHWLILADWGFYIPMQYFNFNYLPPKYRVLYVAAISIVYDSALVYLLHKNDMENTLPKTLYCISVFSAQITLKSHEPYYTMHGVNKFKNLPDNVQLQSTLFMQRISNTVVGLTILDSFVLTGGLISSLLTAIVTYFSVILESF</sequence>
<dbReference type="GO" id="GO:0046872">
    <property type="term" value="F:metal ion binding"/>
    <property type="evidence" value="ECO:0007669"/>
    <property type="project" value="UniProtKB-KW"/>
</dbReference>
<dbReference type="InterPro" id="IPR018164">
    <property type="entry name" value="Ala-tRNA-synth_IIc_N"/>
</dbReference>
<dbReference type="PRINTS" id="PR00980">
    <property type="entry name" value="TRNASYNTHALA"/>
</dbReference>
<evidence type="ECO:0000256" key="12">
    <source>
        <dbReference type="ARBA" id="ARBA00022840"/>
    </source>
</evidence>
<evidence type="ECO:0000256" key="21">
    <source>
        <dbReference type="SAM" id="Phobius"/>
    </source>
</evidence>
<dbReference type="SUPFAM" id="SSF55681">
    <property type="entry name" value="Class II aaRS and biotin synthetases"/>
    <property type="match status" value="1"/>
</dbReference>
<dbReference type="InterPro" id="IPR007248">
    <property type="entry name" value="Mpv17_PMP22"/>
</dbReference>
<evidence type="ECO:0000256" key="11">
    <source>
        <dbReference type="ARBA" id="ARBA00022833"/>
    </source>
</evidence>
<keyword evidence="20" id="KW-0175">Coiled coil</keyword>
<feature type="transmembrane region" description="Helical" evidence="21">
    <location>
        <begin position="1075"/>
        <end position="1093"/>
    </location>
</feature>
<feature type="transmembrane region" description="Helical" evidence="21">
    <location>
        <begin position="888"/>
        <end position="912"/>
    </location>
</feature>
<evidence type="ECO:0000256" key="10">
    <source>
        <dbReference type="ARBA" id="ARBA00022741"/>
    </source>
</evidence>
<feature type="transmembrane region" description="Helical" evidence="21">
    <location>
        <begin position="1220"/>
        <end position="1249"/>
    </location>
</feature>
<keyword evidence="14" id="KW-0648">Protein biosynthesis</keyword>
<dbReference type="EMBL" id="JAPWDV010000001">
    <property type="protein sequence ID" value="KAJ6224316.1"/>
    <property type="molecule type" value="Genomic_DNA"/>
</dbReference>
<dbReference type="GO" id="GO:0006419">
    <property type="term" value="P:alanyl-tRNA aminoacylation"/>
    <property type="evidence" value="ECO:0007669"/>
    <property type="project" value="InterPro"/>
</dbReference>
<dbReference type="GO" id="GO:0005524">
    <property type="term" value="F:ATP binding"/>
    <property type="evidence" value="ECO:0007669"/>
    <property type="project" value="UniProtKB-KW"/>
</dbReference>
<comment type="subcellular location">
    <subcellularLocation>
        <location evidence="1">Membrane</location>
        <topology evidence="1">Multi-pass membrane protein</topology>
    </subcellularLocation>
</comment>
<keyword evidence="7" id="KW-0436">Ligase</keyword>
<dbReference type="GO" id="GO:0005739">
    <property type="term" value="C:mitochondrion"/>
    <property type="evidence" value="ECO:0007669"/>
    <property type="project" value="TreeGrafter"/>
</dbReference>
<evidence type="ECO:0000256" key="3">
    <source>
        <dbReference type="ARBA" id="ARBA00008226"/>
    </source>
</evidence>
<dbReference type="Proteomes" id="UP001142055">
    <property type="component" value="Chromosome 1"/>
</dbReference>
<evidence type="ECO:0000256" key="14">
    <source>
        <dbReference type="ARBA" id="ARBA00022917"/>
    </source>
</evidence>
<name>A0A9Q0RS06_BLOTA</name>
<evidence type="ECO:0000256" key="4">
    <source>
        <dbReference type="ARBA" id="ARBA00009012"/>
    </source>
</evidence>
<dbReference type="GO" id="GO:0016020">
    <property type="term" value="C:membrane"/>
    <property type="evidence" value="ECO:0007669"/>
    <property type="project" value="UniProtKB-SubCell"/>
</dbReference>
<dbReference type="EC" id="6.1.1.7" evidence="5"/>
<feature type="transmembrane region" description="Helical" evidence="21">
    <location>
        <begin position="1037"/>
        <end position="1055"/>
    </location>
</feature>
<keyword evidence="6" id="KW-0820">tRNA-binding</keyword>
<evidence type="ECO:0000256" key="1">
    <source>
        <dbReference type="ARBA" id="ARBA00004141"/>
    </source>
</evidence>
<comment type="similarity">
    <text evidence="2">Belongs to the peroxisomal membrane protein PXMP2/4 family.</text>
</comment>
<evidence type="ECO:0000259" key="22">
    <source>
        <dbReference type="PROSITE" id="PS50860"/>
    </source>
</evidence>
<evidence type="ECO:0000256" key="2">
    <source>
        <dbReference type="ARBA" id="ARBA00006824"/>
    </source>
</evidence>
<dbReference type="Pfam" id="PF01411">
    <property type="entry name" value="tRNA-synt_2c"/>
    <property type="match status" value="1"/>
</dbReference>
<keyword evidence="15 21" id="KW-1133">Transmembrane helix</keyword>
<evidence type="ECO:0000256" key="5">
    <source>
        <dbReference type="ARBA" id="ARBA00013168"/>
    </source>
</evidence>
<comment type="similarity">
    <text evidence="3">Belongs to the class-II aminoacyl-tRNA synthetase family.</text>
</comment>
<dbReference type="GO" id="GO:0002161">
    <property type="term" value="F:aminoacyl-tRNA deacylase activity"/>
    <property type="evidence" value="ECO:0007669"/>
    <property type="project" value="TreeGrafter"/>
</dbReference>
<keyword evidence="24" id="KW-1185">Reference proteome</keyword>
<dbReference type="Pfam" id="PF04117">
    <property type="entry name" value="Mpv17_PMP22"/>
    <property type="match status" value="1"/>
</dbReference>
<organism evidence="23 24">
    <name type="scientific">Blomia tropicalis</name>
    <name type="common">Mite</name>
    <dbReference type="NCBI Taxonomy" id="40697"/>
    <lineage>
        <taxon>Eukaryota</taxon>
        <taxon>Metazoa</taxon>
        <taxon>Ecdysozoa</taxon>
        <taxon>Arthropoda</taxon>
        <taxon>Chelicerata</taxon>
        <taxon>Arachnida</taxon>
        <taxon>Acari</taxon>
        <taxon>Acariformes</taxon>
        <taxon>Sarcoptiformes</taxon>
        <taxon>Astigmata</taxon>
        <taxon>Glycyphagoidea</taxon>
        <taxon>Echimyopodidae</taxon>
        <taxon>Blomia</taxon>
    </lineage>
</organism>
<keyword evidence="10" id="KW-0547">Nucleotide-binding</keyword>
<keyword evidence="11" id="KW-0862">Zinc</keyword>
<dbReference type="InterPro" id="IPR018165">
    <property type="entry name" value="Ala-tRNA-synth_IIc_core"/>
</dbReference>
<dbReference type="InterPro" id="IPR050058">
    <property type="entry name" value="Ala-tRNA_ligase"/>
</dbReference>
<protein>
    <recommendedName>
        <fullName evidence="5">alanine--tRNA ligase</fullName>
        <ecNumber evidence="5">6.1.1.7</ecNumber>
    </recommendedName>
    <alternativeName>
        <fullName evidence="18">Alanyl-tRNA synthetase</fullName>
    </alternativeName>
</protein>
<feature type="transmembrane region" description="Helical" evidence="21">
    <location>
        <begin position="845"/>
        <end position="868"/>
    </location>
</feature>
<dbReference type="Pfam" id="PF01940">
    <property type="entry name" value="DUF92"/>
    <property type="match status" value="1"/>
</dbReference>
<keyword evidence="17" id="KW-0030">Aminoacyl-tRNA synthetase</keyword>
<comment type="caution">
    <text evidence="23">The sequence shown here is derived from an EMBL/GenBank/DDBJ whole genome shotgun (WGS) entry which is preliminary data.</text>
</comment>
<evidence type="ECO:0000256" key="19">
    <source>
        <dbReference type="ARBA" id="ARBA00048300"/>
    </source>
</evidence>
<dbReference type="SUPFAM" id="SSF101353">
    <property type="entry name" value="Putative anticodon-binding domain of alanyl-tRNA synthetase (AlaRS)"/>
    <property type="match status" value="1"/>
</dbReference>
<gene>
    <name evidence="23" type="ORF">RDWZM_002861</name>
</gene>
<dbReference type="InterPro" id="IPR045864">
    <property type="entry name" value="aa-tRNA-synth_II/BPL/LPL"/>
</dbReference>
<feature type="transmembrane region" description="Helical" evidence="21">
    <location>
        <begin position="707"/>
        <end position="733"/>
    </location>
</feature>
<feature type="domain" description="Alanyl-transfer RNA synthetases family profile" evidence="22">
    <location>
        <begin position="46"/>
        <end position="446"/>
    </location>
</feature>
<feature type="transmembrane region" description="Helical" evidence="21">
    <location>
        <begin position="1001"/>
        <end position="1025"/>
    </location>
</feature>
<dbReference type="Gene3D" id="3.30.930.10">
    <property type="entry name" value="Bira Bifunctional Protein, Domain 2"/>
    <property type="match status" value="1"/>
</dbReference>
<feature type="transmembrane region" description="Helical" evidence="21">
    <location>
        <begin position="1114"/>
        <end position="1134"/>
    </location>
</feature>
<dbReference type="InterPro" id="IPR018162">
    <property type="entry name" value="Ala-tRNA-ligase_IIc_anticod-bd"/>
</dbReference>
<evidence type="ECO:0000256" key="8">
    <source>
        <dbReference type="ARBA" id="ARBA00022692"/>
    </source>
</evidence>
<dbReference type="GO" id="GO:0004813">
    <property type="term" value="F:alanine-tRNA ligase activity"/>
    <property type="evidence" value="ECO:0007669"/>
    <property type="project" value="UniProtKB-EC"/>
</dbReference>
<dbReference type="GO" id="GO:0000049">
    <property type="term" value="F:tRNA binding"/>
    <property type="evidence" value="ECO:0007669"/>
    <property type="project" value="UniProtKB-KW"/>
</dbReference>
<reference evidence="23" key="1">
    <citation type="submission" date="2022-12" db="EMBL/GenBank/DDBJ databases">
        <title>Genome assemblies of Blomia tropicalis.</title>
        <authorList>
            <person name="Cui Y."/>
        </authorList>
    </citation>
    <scope>NUCLEOTIDE SEQUENCE</scope>
    <source>
        <tissue evidence="23">Adult mites</tissue>
    </source>
</reference>
<keyword evidence="8 21" id="KW-0812">Transmembrane</keyword>
<evidence type="ECO:0000256" key="15">
    <source>
        <dbReference type="ARBA" id="ARBA00022989"/>
    </source>
</evidence>
<feature type="coiled-coil region" evidence="20">
    <location>
        <begin position="526"/>
        <end position="553"/>
    </location>
</feature>
<proteinExistence type="inferred from homology"/>
<dbReference type="PANTHER" id="PTHR11777">
    <property type="entry name" value="ALANYL-TRNA SYNTHETASE"/>
    <property type="match status" value="1"/>
</dbReference>
<keyword evidence="12" id="KW-0067">ATP-binding</keyword>
<dbReference type="InterPro" id="IPR002318">
    <property type="entry name" value="Ala-tRNA-lgiase_IIc"/>
</dbReference>
<evidence type="ECO:0000256" key="9">
    <source>
        <dbReference type="ARBA" id="ARBA00022723"/>
    </source>
</evidence>
<feature type="transmembrane region" description="Helical" evidence="21">
    <location>
        <begin position="1140"/>
        <end position="1159"/>
    </location>
</feature>
<evidence type="ECO:0000313" key="24">
    <source>
        <dbReference type="Proteomes" id="UP001142055"/>
    </source>
</evidence>
<evidence type="ECO:0000256" key="7">
    <source>
        <dbReference type="ARBA" id="ARBA00022598"/>
    </source>
</evidence>
<evidence type="ECO:0000256" key="18">
    <source>
        <dbReference type="ARBA" id="ARBA00032577"/>
    </source>
</evidence>
<comment type="catalytic activity">
    <reaction evidence="19">
        <text>tRNA(Ala) + L-alanine + ATP = L-alanyl-tRNA(Ala) + AMP + diphosphate</text>
        <dbReference type="Rhea" id="RHEA:12540"/>
        <dbReference type="Rhea" id="RHEA-COMP:9657"/>
        <dbReference type="Rhea" id="RHEA-COMP:9923"/>
        <dbReference type="ChEBI" id="CHEBI:30616"/>
        <dbReference type="ChEBI" id="CHEBI:33019"/>
        <dbReference type="ChEBI" id="CHEBI:57972"/>
        <dbReference type="ChEBI" id="CHEBI:78442"/>
        <dbReference type="ChEBI" id="CHEBI:78497"/>
        <dbReference type="ChEBI" id="CHEBI:456215"/>
        <dbReference type="EC" id="6.1.1.7"/>
    </reaction>
</comment>
<dbReference type="PROSITE" id="PS50860">
    <property type="entry name" value="AA_TRNA_LIGASE_II_ALA"/>
    <property type="match status" value="1"/>
</dbReference>
<comment type="similarity">
    <text evidence="4">Belongs to the TMEM19 family.</text>
</comment>
<accession>A0A9Q0RS06</accession>
<dbReference type="CDD" id="cd00673">
    <property type="entry name" value="AlaRS_core"/>
    <property type="match status" value="1"/>
</dbReference>
<evidence type="ECO:0000313" key="23">
    <source>
        <dbReference type="EMBL" id="KAJ6224316.1"/>
    </source>
</evidence>